<dbReference type="GeneID" id="109133327"/>
<feature type="transmembrane region" description="Helical" evidence="6">
    <location>
        <begin position="75"/>
        <end position="99"/>
    </location>
</feature>
<reference evidence="7" key="1">
    <citation type="journal article" date="2014" name="Nat. Commun.">
        <title>The emerging biofuel crop Camelina sativa retains a highly undifferentiated hexaploid genome structure.</title>
        <authorList>
            <person name="Kagale S."/>
            <person name="Koh C."/>
            <person name="Nixon J."/>
            <person name="Bollina V."/>
            <person name="Clarke W.E."/>
            <person name="Tuteja R."/>
            <person name="Spillane C."/>
            <person name="Robinson S.J."/>
            <person name="Links M.G."/>
            <person name="Clarke C."/>
            <person name="Higgins E.E."/>
            <person name="Huebert T."/>
            <person name="Sharpe A.G."/>
            <person name="Parkin I.A."/>
        </authorList>
    </citation>
    <scope>NUCLEOTIDE SEQUENCE [LARGE SCALE GENOMIC DNA]</scope>
    <source>
        <strain evidence="7">cv. DH55</strain>
    </source>
</reference>
<sequence>MSTSHVPGSNVNGVAGATINSVVEHVASQTTTVIKVSDAAINPVVHFDVAQQIINNVHTFTGLNWYGGLFSGTRILYFFAGSEDYFIVTGLGVLLHNLFRHVMSSYFIRGFIPVILPPQISKMAEKVASFKTGGALWFTDLTTADTSFIFPLLIGLTFWIAVEVSLTVFSI</sequence>
<keyword evidence="5 6" id="KW-0472">Membrane</keyword>
<evidence type="ECO:0000313" key="7">
    <source>
        <dbReference type="Proteomes" id="UP000694864"/>
    </source>
</evidence>
<comment type="similarity">
    <text evidence="2">Belongs to the OXA1/ALB3/YidC (TC 2.A.9.2) family.</text>
</comment>
<evidence type="ECO:0000256" key="5">
    <source>
        <dbReference type="ARBA" id="ARBA00023136"/>
    </source>
</evidence>
<evidence type="ECO:0000256" key="1">
    <source>
        <dbReference type="ARBA" id="ARBA00004141"/>
    </source>
</evidence>
<gene>
    <name evidence="8" type="primary">LOC109133327</name>
</gene>
<dbReference type="PANTHER" id="PTHR12428">
    <property type="entry name" value="OXA1"/>
    <property type="match status" value="1"/>
</dbReference>
<comment type="subcellular location">
    <subcellularLocation>
        <location evidence="1">Membrane</location>
        <topology evidence="1">Multi-pass membrane protein</topology>
    </subcellularLocation>
</comment>
<dbReference type="InterPro" id="IPR001708">
    <property type="entry name" value="YidC/ALB3/OXA1/COX18"/>
</dbReference>
<evidence type="ECO:0000313" key="8">
    <source>
        <dbReference type="RefSeq" id="XP_019101887.1"/>
    </source>
</evidence>
<evidence type="ECO:0000256" key="3">
    <source>
        <dbReference type="ARBA" id="ARBA00022692"/>
    </source>
</evidence>
<name>A0ABM1RS99_CAMSA</name>
<feature type="transmembrane region" description="Helical" evidence="6">
    <location>
        <begin position="148"/>
        <end position="169"/>
    </location>
</feature>
<keyword evidence="3 6" id="KW-0812">Transmembrane</keyword>
<evidence type="ECO:0000256" key="6">
    <source>
        <dbReference type="SAM" id="Phobius"/>
    </source>
</evidence>
<evidence type="ECO:0000256" key="2">
    <source>
        <dbReference type="ARBA" id="ARBA00010583"/>
    </source>
</evidence>
<dbReference type="Proteomes" id="UP000694864">
    <property type="component" value="Chromosome 6"/>
</dbReference>
<keyword evidence="4 6" id="KW-1133">Transmembrane helix</keyword>
<proteinExistence type="inferred from homology"/>
<reference evidence="8" key="2">
    <citation type="submission" date="2025-08" db="UniProtKB">
        <authorList>
            <consortium name="RefSeq"/>
        </authorList>
    </citation>
    <scope>IDENTIFICATION</scope>
    <source>
        <tissue evidence="8">Leaf</tissue>
    </source>
</reference>
<accession>A0ABM1RS99</accession>
<keyword evidence="7" id="KW-1185">Reference proteome</keyword>
<evidence type="ECO:0000256" key="4">
    <source>
        <dbReference type="ARBA" id="ARBA00022989"/>
    </source>
</evidence>
<protein>
    <submittedName>
        <fullName evidence="8">Mitochondrial inner membrane protein OXA1</fullName>
    </submittedName>
</protein>
<dbReference type="RefSeq" id="XP_019101887.1">
    <property type="nucleotide sequence ID" value="XM_019246342.1"/>
</dbReference>
<organism evidence="7 8">
    <name type="scientific">Camelina sativa</name>
    <name type="common">False flax</name>
    <name type="synonym">Myagrum sativum</name>
    <dbReference type="NCBI Taxonomy" id="90675"/>
    <lineage>
        <taxon>Eukaryota</taxon>
        <taxon>Viridiplantae</taxon>
        <taxon>Streptophyta</taxon>
        <taxon>Embryophyta</taxon>
        <taxon>Tracheophyta</taxon>
        <taxon>Spermatophyta</taxon>
        <taxon>Magnoliopsida</taxon>
        <taxon>eudicotyledons</taxon>
        <taxon>Gunneridae</taxon>
        <taxon>Pentapetalae</taxon>
        <taxon>rosids</taxon>
        <taxon>malvids</taxon>
        <taxon>Brassicales</taxon>
        <taxon>Brassicaceae</taxon>
        <taxon>Camelineae</taxon>
        <taxon>Camelina</taxon>
    </lineage>
</organism>
<dbReference type="PANTHER" id="PTHR12428:SF34">
    <property type="entry name" value="MITOCHONDRIAL INNER MEMBRANE PROTEIN OXA1-LIKE"/>
    <property type="match status" value="1"/>
</dbReference>